<feature type="domain" description="Protein kinase" evidence="4">
    <location>
        <begin position="55"/>
        <end position="325"/>
    </location>
</feature>
<dbReference type="GO" id="GO:0005737">
    <property type="term" value="C:cytoplasm"/>
    <property type="evidence" value="ECO:0007669"/>
    <property type="project" value="TreeGrafter"/>
</dbReference>
<dbReference type="OrthoDB" id="9801841at2"/>
<dbReference type="Pfam" id="PF00069">
    <property type="entry name" value="Pkinase"/>
    <property type="match status" value="1"/>
</dbReference>
<evidence type="ECO:0000256" key="3">
    <source>
        <dbReference type="PROSITE-ProRule" id="PRU10141"/>
    </source>
</evidence>
<dbReference type="GO" id="GO:0004674">
    <property type="term" value="F:protein serine/threonine kinase activity"/>
    <property type="evidence" value="ECO:0007669"/>
    <property type="project" value="UniProtKB-KW"/>
</dbReference>
<dbReference type="PROSITE" id="PS00108">
    <property type="entry name" value="PROTEIN_KINASE_ST"/>
    <property type="match status" value="1"/>
</dbReference>
<keyword evidence="2 3" id="KW-0067">ATP-binding</keyword>
<keyword evidence="5" id="KW-0723">Serine/threonine-protein kinase</keyword>
<feature type="binding site" evidence="3">
    <location>
        <position position="87"/>
    </location>
    <ligand>
        <name>ATP</name>
        <dbReference type="ChEBI" id="CHEBI:30616"/>
    </ligand>
</feature>
<dbReference type="RefSeq" id="WP_117953345.1">
    <property type="nucleotide sequence ID" value="NZ_QRAN01000005.1"/>
</dbReference>
<comment type="caution">
    <text evidence="5">The sequence shown here is derived from an EMBL/GenBank/DDBJ whole genome shotgun (WGS) entry which is preliminary data.</text>
</comment>
<dbReference type="InterPro" id="IPR017441">
    <property type="entry name" value="Protein_kinase_ATP_BS"/>
</dbReference>
<accession>A0A3L7DZ91</accession>
<keyword evidence="5" id="KW-0808">Transferase</keyword>
<dbReference type="EMBL" id="QRAN01000005">
    <property type="protein sequence ID" value="RLQ22574.1"/>
    <property type="molecule type" value="Genomic_DNA"/>
</dbReference>
<dbReference type="SUPFAM" id="SSF56112">
    <property type="entry name" value="Protein kinase-like (PK-like)"/>
    <property type="match status" value="1"/>
</dbReference>
<dbReference type="InterPro" id="IPR053235">
    <property type="entry name" value="Ser_Thr_kinase"/>
</dbReference>
<dbReference type="PANTHER" id="PTHR24361">
    <property type="entry name" value="MITOGEN-ACTIVATED KINASE KINASE KINASE"/>
    <property type="match status" value="1"/>
</dbReference>
<dbReference type="PROSITE" id="PS50011">
    <property type="entry name" value="PROTEIN_KINASE_DOM"/>
    <property type="match status" value="1"/>
</dbReference>
<dbReference type="Proteomes" id="UP000265509">
    <property type="component" value="Unassembled WGS sequence"/>
</dbReference>
<organism evidence="5 6">
    <name type="scientific">Seongchinamella sediminis</name>
    <dbReference type="NCBI Taxonomy" id="2283635"/>
    <lineage>
        <taxon>Bacteria</taxon>
        <taxon>Pseudomonadati</taxon>
        <taxon>Pseudomonadota</taxon>
        <taxon>Gammaproteobacteria</taxon>
        <taxon>Cellvibrionales</taxon>
        <taxon>Halieaceae</taxon>
        <taxon>Seongchinamella</taxon>
    </lineage>
</organism>
<evidence type="ECO:0000256" key="2">
    <source>
        <dbReference type="ARBA" id="ARBA00022840"/>
    </source>
</evidence>
<evidence type="ECO:0000313" key="5">
    <source>
        <dbReference type="EMBL" id="RLQ22574.1"/>
    </source>
</evidence>
<dbReference type="InterPro" id="IPR008271">
    <property type="entry name" value="Ser/Thr_kinase_AS"/>
</dbReference>
<gene>
    <name evidence="5" type="ORF">DWB85_06195</name>
</gene>
<sequence length="641" mass="70977">MDRVSQETQGSGGRRGLQHFYINEEQSIYLLSQRDARKLKQWLGLCEEQLRLLGYDAIEIIGKGAYGFVFAGRERDDLAGERQLVFKFARITLPRHVQDRLEEEAYMLSQVALPHIPACLEFQRVRGQSILVMERARGINLQELVLKRGRVEPRLVVKIAAQLGEILCSLREQARQRDRPPIIHGDIKPSNVVFDEASEQVSLIDWGAAVFAQQDANRQFTGGVDLAALSSDLQQTNAKLGDIYFIGEEQLRGGLSSPRFDEQGVAGTLYALASGQSSRFGSSVITPASLGLPVEFARTLANLLSPDPALRDRAGDYFLENMRFMKRIVIASRGAPSGGVPSGGVPSGGDSGAEPPLVPVWLAPEARDIDSVVYSSRKSFLRQEMPEKLVADVDPTELDRYYKNYLEGMGDTEKAFVIAVSHLGYYPVVGGLAIHWNERGMNIDSNLNLYDEALYPAFTSAVNNVVHLGRAITKTGVFKSCMFDARNTLHIERAARDDAFRVTAGMHIPYEISDAPPEGTGSKLHSYFEDGDDPDEMLELPRPILDQLAIMNSISHTGCIIFESLEFDLKIHNYLQLLDPEAEPRFRACLDAILEQLHLISDLGVSGFMKLLDTDTKFFPFLARQPDRFAAGGRSGSPGGV</sequence>
<dbReference type="SMART" id="SM00220">
    <property type="entry name" value="S_TKc"/>
    <property type="match status" value="1"/>
</dbReference>
<keyword evidence="1 3" id="KW-0547">Nucleotide-binding</keyword>
<protein>
    <submittedName>
        <fullName evidence="5">Serine/threonine protein kinase</fullName>
    </submittedName>
</protein>
<evidence type="ECO:0000256" key="1">
    <source>
        <dbReference type="ARBA" id="ARBA00022741"/>
    </source>
</evidence>
<keyword evidence="6" id="KW-1185">Reference proteome</keyword>
<dbReference type="InterPro" id="IPR011009">
    <property type="entry name" value="Kinase-like_dom_sf"/>
</dbReference>
<dbReference type="AlphaFoldDB" id="A0A3L7DZ91"/>
<dbReference type="PANTHER" id="PTHR24361:SF785">
    <property type="entry name" value="DUAL SPECIFICITY MITOGEN-ACTIVATED PROTEIN KINASE KINASE 1"/>
    <property type="match status" value="1"/>
</dbReference>
<dbReference type="Gene3D" id="1.10.510.10">
    <property type="entry name" value="Transferase(Phosphotransferase) domain 1"/>
    <property type="match status" value="1"/>
</dbReference>
<proteinExistence type="predicted"/>
<evidence type="ECO:0000259" key="4">
    <source>
        <dbReference type="PROSITE" id="PS50011"/>
    </source>
</evidence>
<dbReference type="GO" id="GO:0005524">
    <property type="term" value="F:ATP binding"/>
    <property type="evidence" value="ECO:0007669"/>
    <property type="project" value="UniProtKB-UniRule"/>
</dbReference>
<name>A0A3L7DZ91_9GAMM</name>
<evidence type="ECO:0000313" key="6">
    <source>
        <dbReference type="Proteomes" id="UP000265509"/>
    </source>
</evidence>
<reference evidence="5 6" key="1">
    <citation type="submission" date="2018-07" db="EMBL/GenBank/DDBJ databases">
        <title>Halioglobus sp. genome submission.</title>
        <authorList>
            <person name="Ye M.-Q."/>
            <person name="Du Z.-J."/>
        </authorList>
    </citation>
    <scope>NUCLEOTIDE SEQUENCE [LARGE SCALE GENOMIC DNA]</scope>
    <source>
        <strain evidence="5 6">U0301</strain>
    </source>
</reference>
<dbReference type="PROSITE" id="PS00107">
    <property type="entry name" value="PROTEIN_KINASE_ATP"/>
    <property type="match status" value="1"/>
</dbReference>
<dbReference type="InterPro" id="IPR000719">
    <property type="entry name" value="Prot_kinase_dom"/>
</dbReference>
<keyword evidence="5" id="KW-0418">Kinase</keyword>